<dbReference type="Proteomes" id="UP000564704">
    <property type="component" value="Unassembled WGS sequence"/>
</dbReference>
<dbReference type="Gene3D" id="1.10.10.10">
    <property type="entry name" value="Winged helix-like DNA-binding domain superfamily/Winged helix DNA-binding domain"/>
    <property type="match status" value="1"/>
</dbReference>
<dbReference type="InterPro" id="IPR000847">
    <property type="entry name" value="LysR_HTH_N"/>
</dbReference>
<evidence type="ECO:0000256" key="1">
    <source>
        <dbReference type="ARBA" id="ARBA00009437"/>
    </source>
</evidence>
<evidence type="ECO:0000256" key="4">
    <source>
        <dbReference type="ARBA" id="ARBA00023163"/>
    </source>
</evidence>
<dbReference type="AlphaFoldDB" id="A0A844D040"/>
<evidence type="ECO:0000313" key="6">
    <source>
        <dbReference type="EMBL" id="MRU14508.1"/>
    </source>
</evidence>
<name>A0A844D040_9RHOB</name>
<accession>A0A844D040</accession>
<dbReference type="OrthoDB" id="528082at2"/>
<evidence type="ECO:0000256" key="2">
    <source>
        <dbReference type="ARBA" id="ARBA00023015"/>
    </source>
</evidence>
<dbReference type="InterPro" id="IPR036388">
    <property type="entry name" value="WH-like_DNA-bd_sf"/>
</dbReference>
<protein>
    <submittedName>
        <fullName evidence="6">LysR family transcriptional regulator</fullName>
    </submittedName>
</protein>
<dbReference type="RefSeq" id="WP_154149010.1">
    <property type="nucleotide sequence ID" value="NZ_SZWE01000001.1"/>
</dbReference>
<evidence type="ECO:0000313" key="7">
    <source>
        <dbReference type="Proteomes" id="UP000564704"/>
    </source>
</evidence>
<gene>
    <name evidence="6" type="ORF">FDP25_03585</name>
</gene>
<keyword evidence="3" id="KW-0238">DNA-binding</keyword>
<dbReference type="PANTHER" id="PTHR30126">
    <property type="entry name" value="HTH-TYPE TRANSCRIPTIONAL REGULATOR"/>
    <property type="match status" value="1"/>
</dbReference>
<dbReference type="Gene3D" id="3.40.190.10">
    <property type="entry name" value="Periplasmic binding protein-like II"/>
    <property type="match status" value="1"/>
</dbReference>
<dbReference type="GO" id="GO:0000976">
    <property type="term" value="F:transcription cis-regulatory region binding"/>
    <property type="evidence" value="ECO:0007669"/>
    <property type="project" value="TreeGrafter"/>
</dbReference>
<comment type="caution">
    <text evidence="6">The sequence shown here is derived from an EMBL/GenBank/DDBJ whole genome shotgun (WGS) entry which is preliminary data.</text>
</comment>
<proteinExistence type="inferred from homology"/>
<reference evidence="6 7" key="1">
    <citation type="submission" date="2019-05" db="EMBL/GenBank/DDBJ databases">
        <title>Roseovarius bejariae sp. nov., a moderately halophylic bacterium isolated from a saline soil in Rambla Salada (Murcia).</title>
        <authorList>
            <person name="Castro D.J."/>
            <person name="Gomez-Altuve A."/>
            <person name="Reina J.C."/>
            <person name="Rodriguez M."/>
            <person name="Sampedro I."/>
            <person name="Llamas I."/>
            <person name="Martinez-Checa F."/>
        </authorList>
    </citation>
    <scope>NUCLEOTIDE SEQUENCE [LARGE SCALE GENOMIC DNA]</scope>
    <source>
        <strain evidence="6 7">A21</strain>
    </source>
</reference>
<keyword evidence="2" id="KW-0805">Transcription regulation</keyword>
<evidence type="ECO:0000256" key="3">
    <source>
        <dbReference type="ARBA" id="ARBA00023125"/>
    </source>
</evidence>
<dbReference type="SUPFAM" id="SSF53850">
    <property type="entry name" value="Periplasmic binding protein-like II"/>
    <property type="match status" value="1"/>
</dbReference>
<feature type="domain" description="HTH lysR-type" evidence="5">
    <location>
        <begin position="1"/>
        <end position="58"/>
    </location>
</feature>
<dbReference type="Pfam" id="PF00126">
    <property type="entry name" value="HTH_1"/>
    <property type="match status" value="1"/>
</dbReference>
<sequence>MRLDWLEDILAVLDTGSFVRAAERRNLTQSAFTRRIRAIEDSLGAPLFDRSRKPVTLLPAIREQEAQMRRLASDLRALGDSLRGAALGQDRAISLACQHAITTTVSPALVRQLTEATGASVRVRSGNRDECLLMLLSGEVDLVVSYDLAGVDAAPTPAFHDHTLGQETLRPVCTPAVAKSLRTGNLPVITYPRDVFLGQVMDSQVWPRLPSGTHLHRKAETALTLAAYHYALDGIGVAWLPGSLVANDLASGALVDPFSGSFGITLEIRLLRLRDVTRPGVREAWDILVQDGA</sequence>
<keyword evidence="4" id="KW-0804">Transcription</keyword>
<dbReference type="SUPFAM" id="SSF46785">
    <property type="entry name" value="Winged helix' DNA-binding domain"/>
    <property type="match status" value="1"/>
</dbReference>
<evidence type="ECO:0000259" key="5">
    <source>
        <dbReference type="PROSITE" id="PS50931"/>
    </source>
</evidence>
<dbReference type="PRINTS" id="PR00039">
    <property type="entry name" value="HTHLYSR"/>
</dbReference>
<dbReference type="EMBL" id="SZWE01000001">
    <property type="protein sequence ID" value="MRU14508.1"/>
    <property type="molecule type" value="Genomic_DNA"/>
</dbReference>
<dbReference type="Pfam" id="PF03466">
    <property type="entry name" value="LysR_substrate"/>
    <property type="match status" value="1"/>
</dbReference>
<dbReference type="PANTHER" id="PTHR30126:SF2">
    <property type="entry name" value="HTH-TYPE TRANSCRIPTIONAL REGULATOR YJIE"/>
    <property type="match status" value="1"/>
</dbReference>
<organism evidence="6 7">
    <name type="scientific">Roseovarius bejariae</name>
    <dbReference type="NCBI Taxonomy" id="2576383"/>
    <lineage>
        <taxon>Bacteria</taxon>
        <taxon>Pseudomonadati</taxon>
        <taxon>Pseudomonadota</taxon>
        <taxon>Alphaproteobacteria</taxon>
        <taxon>Rhodobacterales</taxon>
        <taxon>Roseobacteraceae</taxon>
        <taxon>Roseovarius</taxon>
    </lineage>
</organism>
<dbReference type="InterPro" id="IPR036390">
    <property type="entry name" value="WH_DNA-bd_sf"/>
</dbReference>
<keyword evidence="7" id="KW-1185">Reference proteome</keyword>
<dbReference type="InterPro" id="IPR005119">
    <property type="entry name" value="LysR_subst-bd"/>
</dbReference>
<comment type="similarity">
    <text evidence="1">Belongs to the LysR transcriptional regulatory family.</text>
</comment>
<dbReference type="GO" id="GO:0003700">
    <property type="term" value="F:DNA-binding transcription factor activity"/>
    <property type="evidence" value="ECO:0007669"/>
    <property type="project" value="InterPro"/>
</dbReference>
<dbReference type="PROSITE" id="PS50931">
    <property type="entry name" value="HTH_LYSR"/>
    <property type="match status" value="1"/>
</dbReference>